<dbReference type="EMBL" id="BEGY01000133">
    <property type="protein sequence ID" value="GAX84693.1"/>
    <property type="molecule type" value="Genomic_DNA"/>
</dbReference>
<accession>A0A250XNW8</accession>
<protein>
    <submittedName>
        <fullName evidence="1">Uncharacterized protein</fullName>
    </submittedName>
</protein>
<proteinExistence type="predicted"/>
<sequence length="109" mass="12372">MWGANSKRDASSTTPVNGTWVDAVTGRHITSDLDSLLAQRRLTYRKDYGWCYDVWPEQPTAYALSGAIGRFSLQATVLRVKRAMEEGLTVISKQAEEMIRQHREAQNKQ</sequence>
<reference evidence="1 2" key="1">
    <citation type="submission" date="2017-08" db="EMBL/GenBank/DDBJ databases">
        <title>Acidophilic green algal genome provides insights into adaptation to an acidic environment.</title>
        <authorList>
            <person name="Hirooka S."/>
            <person name="Hirose Y."/>
            <person name="Kanesaki Y."/>
            <person name="Higuchi S."/>
            <person name="Fujiwara T."/>
            <person name="Onuma R."/>
            <person name="Era A."/>
            <person name="Ohbayashi R."/>
            <person name="Uzuka A."/>
            <person name="Nozaki H."/>
            <person name="Yoshikawa H."/>
            <person name="Miyagishima S.Y."/>
        </authorList>
    </citation>
    <scope>NUCLEOTIDE SEQUENCE [LARGE SCALE GENOMIC DNA]</scope>
    <source>
        <strain evidence="1 2">NIES-2499</strain>
    </source>
</reference>
<organism evidence="1 2">
    <name type="scientific">Chlamydomonas eustigma</name>
    <dbReference type="NCBI Taxonomy" id="1157962"/>
    <lineage>
        <taxon>Eukaryota</taxon>
        <taxon>Viridiplantae</taxon>
        <taxon>Chlorophyta</taxon>
        <taxon>core chlorophytes</taxon>
        <taxon>Chlorophyceae</taxon>
        <taxon>CS clade</taxon>
        <taxon>Chlamydomonadales</taxon>
        <taxon>Chlamydomonadaceae</taxon>
        <taxon>Chlamydomonas</taxon>
    </lineage>
</organism>
<gene>
    <name evidence="1" type="ORF">CEUSTIGMA_g12115.t1</name>
</gene>
<name>A0A250XNW8_9CHLO</name>
<keyword evidence="2" id="KW-1185">Reference proteome</keyword>
<comment type="caution">
    <text evidence="1">The sequence shown here is derived from an EMBL/GenBank/DDBJ whole genome shotgun (WGS) entry which is preliminary data.</text>
</comment>
<dbReference type="OrthoDB" id="1891930at2759"/>
<dbReference type="Proteomes" id="UP000232323">
    <property type="component" value="Unassembled WGS sequence"/>
</dbReference>
<evidence type="ECO:0000313" key="2">
    <source>
        <dbReference type="Proteomes" id="UP000232323"/>
    </source>
</evidence>
<dbReference type="AlphaFoldDB" id="A0A250XNW8"/>
<evidence type="ECO:0000313" key="1">
    <source>
        <dbReference type="EMBL" id="GAX84693.1"/>
    </source>
</evidence>